<accession>A0A497X314</accession>
<name>A0A497X314_9RHOB</name>
<gene>
    <name evidence="4" type="ORF">BCF46_1130</name>
</gene>
<dbReference type="PROSITE" id="PS50937">
    <property type="entry name" value="HTH_MERR_2"/>
    <property type="match status" value="1"/>
</dbReference>
<feature type="domain" description="HTH merR-type" evidence="3">
    <location>
        <begin position="11"/>
        <end position="79"/>
    </location>
</feature>
<keyword evidence="1 4" id="KW-0238">DNA-binding</keyword>
<sequence>MATKARDAFRTISEVADWLDVPAHVLRFWESKFSQIKPVKRAGGRRYYRPDDMLLIGGIKKLLHDDGMTIRGVQKMLKEDGIKAVSAISQSLDNVDEAASPRTLQRKAAMPDIEDAVEETAPEETAPAEEQEAVAAWEADAKEETKTPTERAPLELDAPAAQGDTKTSEPEVDAEDAPEAPFIDVEEEPQVGGDNIVELPARTDSEPEIATTPEPDDEQPQAEPDDTDVAVEKVEPVAAKLAQADEAPAEQTPPQAAPDTPSPEAVLENFKLSEAQLAAQALKRKLRSTRSDRLSAQGLAPHVARLQALRDRLARDLSGQ</sequence>
<dbReference type="RefSeq" id="WP_121022598.1">
    <property type="nucleotide sequence ID" value="NZ_RCCE01000002.1"/>
</dbReference>
<evidence type="ECO:0000313" key="5">
    <source>
        <dbReference type="Proteomes" id="UP000269157"/>
    </source>
</evidence>
<feature type="compositionally biased region" description="Acidic residues" evidence="2">
    <location>
        <begin position="115"/>
        <end position="132"/>
    </location>
</feature>
<evidence type="ECO:0000313" key="4">
    <source>
        <dbReference type="EMBL" id="RLJ58989.1"/>
    </source>
</evidence>
<evidence type="ECO:0000256" key="1">
    <source>
        <dbReference type="ARBA" id="ARBA00023125"/>
    </source>
</evidence>
<dbReference type="PANTHER" id="PTHR30204">
    <property type="entry name" value="REDOX-CYCLING DRUG-SENSING TRANSCRIPTIONAL ACTIVATOR SOXR"/>
    <property type="match status" value="1"/>
</dbReference>
<dbReference type="SUPFAM" id="SSF46955">
    <property type="entry name" value="Putative DNA-binding domain"/>
    <property type="match status" value="1"/>
</dbReference>
<feature type="compositionally biased region" description="Basic and acidic residues" evidence="2">
    <location>
        <begin position="139"/>
        <end position="154"/>
    </location>
</feature>
<evidence type="ECO:0000259" key="3">
    <source>
        <dbReference type="PROSITE" id="PS50937"/>
    </source>
</evidence>
<dbReference type="InterPro" id="IPR009061">
    <property type="entry name" value="DNA-bd_dom_put_sf"/>
</dbReference>
<dbReference type="PANTHER" id="PTHR30204:SF15">
    <property type="entry name" value="BLL5018 PROTEIN"/>
    <property type="match status" value="1"/>
</dbReference>
<dbReference type="GO" id="GO:0003700">
    <property type="term" value="F:DNA-binding transcription factor activity"/>
    <property type="evidence" value="ECO:0007669"/>
    <property type="project" value="InterPro"/>
</dbReference>
<dbReference type="GO" id="GO:0003677">
    <property type="term" value="F:DNA binding"/>
    <property type="evidence" value="ECO:0007669"/>
    <property type="project" value="UniProtKB-KW"/>
</dbReference>
<dbReference type="SMART" id="SM00422">
    <property type="entry name" value="HTH_MERR"/>
    <property type="match status" value="1"/>
</dbReference>
<dbReference type="Pfam" id="PF13411">
    <property type="entry name" value="MerR_1"/>
    <property type="match status" value="1"/>
</dbReference>
<dbReference type="AlphaFoldDB" id="A0A497X314"/>
<comment type="caution">
    <text evidence="4">The sequence shown here is derived from an EMBL/GenBank/DDBJ whole genome shotgun (WGS) entry which is preliminary data.</text>
</comment>
<feature type="compositionally biased region" description="Acidic residues" evidence="2">
    <location>
        <begin position="170"/>
        <end position="189"/>
    </location>
</feature>
<reference evidence="4 5" key="1">
    <citation type="submission" date="2018-10" db="EMBL/GenBank/DDBJ databases">
        <title>Genomic Encyclopedia of Archaeal and Bacterial Type Strains, Phase II (KMG-II): from individual species to whole genera.</title>
        <authorList>
            <person name="Goeker M."/>
        </authorList>
    </citation>
    <scope>NUCLEOTIDE SEQUENCE [LARGE SCALE GENOMIC DNA]</scope>
    <source>
        <strain evidence="4 5">DSM 29466</strain>
    </source>
</reference>
<feature type="compositionally biased region" description="Low complexity" evidence="2">
    <location>
        <begin position="236"/>
        <end position="264"/>
    </location>
</feature>
<organism evidence="4 5">
    <name type="scientific">Litoreibacter meonggei</name>
    <dbReference type="NCBI Taxonomy" id="1049199"/>
    <lineage>
        <taxon>Bacteria</taxon>
        <taxon>Pseudomonadati</taxon>
        <taxon>Pseudomonadota</taxon>
        <taxon>Alphaproteobacteria</taxon>
        <taxon>Rhodobacterales</taxon>
        <taxon>Roseobacteraceae</taxon>
        <taxon>Litoreibacter</taxon>
    </lineage>
</organism>
<feature type="compositionally biased region" description="Acidic residues" evidence="2">
    <location>
        <begin position="214"/>
        <end position="229"/>
    </location>
</feature>
<dbReference type="OrthoDB" id="9810140at2"/>
<dbReference type="Proteomes" id="UP000269157">
    <property type="component" value="Unassembled WGS sequence"/>
</dbReference>
<dbReference type="InterPro" id="IPR047057">
    <property type="entry name" value="MerR_fam"/>
</dbReference>
<dbReference type="EMBL" id="RCCE01000002">
    <property type="protein sequence ID" value="RLJ58989.1"/>
    <property type="molecule type" value="Genomic_DNA"/>
</dbReference>
<dbReference type="Gene3D" id="1.10.1660.10">
    <property type="match status" value="1"/>
</dbReference>
<keyword evidence="5" id="KW-1185">Reference proteome</keyword>
<feature type="region of interest" description="Disordered" evidence="2">
    <location>
        <begin position="115"/>
        <end position="264"/>
    </location>
</feature>
<evidence type="ECO:0000256" key="2">
    <source>
        <dbReference type="SAM" id="MobiDB-lite"/>
    </source>
</evidence>
<dbReference type="CDD" id="cd04765">
    <property type="entry name" value="HTH_MlrA-like_sg2"/>
    <property type="match status" value="1"/>
</dbReference>
<protein>
    <submittedName>
        <fullName evidence="4">DNA-binding transcriptional MerR regulator</fullName>
    </submittedName>
</protein>
<proteinExistence type="predicted"/>
<dbReference type="InterPro" id="IPR000551">
    <property type="entry name" value="MerR-type_HTH_dom"/>
</dbReference>